<evidence type="ECO:0000259" key="1">
    <source>
        <dbReference type="Pfam" id="PF01370"/>
    </source>
</evidence>
<dbReference type="PANTHER" id="PTHR48079:SF6">
    <property type="entry name" value="NAD(P)-BINDING DOMAIN-CONTAINING PROTEIN-RELATED"/>
    <property type="match status" value="1"/>
</dbReference>
<reference evidence="2 3" key="1">
    <citation type="submission" date="2017-09" db="EMBL/GenBank/DDBJ databases">
        <authorList>
            <person name="Ehlers B."/>
            <person name="Leendertz F.H."/>
        </authorList>
    </citation>
    <scope>NUCLEOTIDE SEQUENCE [LARGE SCALE GENOMIC DNA]</scope>
    <source>
        <strain evidence="2 3">DSM 18289</strain>
    </source>
</reference>
<dbReference type="RefSeq" id="WP_097155639.1">
    <property type="nucleotide sequence ID" value="NZ_OBEL01000007.1"/>
</dbReference>
<dbReference type="Gene3D" id="3.40.50.720">
    <property type="entry name" value="NAD(P)-binding Rossmann-like Domain"/>
    <property type="match status" value="1"/>
</dbReference>
<dbReference type="EMBL" id="OBEL01000007">
    <property type="protein sequence ID" value="SNZ21261.1"/>
    <property type="molecule type" value="Genomic_DNA"/>
</dbReference>
<dbReference type="AlphaFoldDB" id="A0A285PMZ3"/>
<gene>
    <name evidence="2" type="ORF">SAMN06265368_4378</name>
</gene>
<dbReference type="SUPFAM" id="SSF51735">
    <property type="entry name" value="NAD(P)-binding Rossmann-fold domains"/>
    <property type="match status" value="1"/>
</dbReference>
<dbReference type="GO" id="GO:0004029">
    <property type="term" value="F:aldehyde dehydrogenase (NAD+) activity"/>
    <property type="evidence" value="ECO:0007669"/>
    <property type="project" value="TreeGrafter"/>
</dbReference>
<accession>A0A285PMZ3</accession>
<dbReference type="Proteomes" id="UP000219439">
    <property type="component" value="Unassembled WGS sequence"/>
</dbReference>
<dbReference type="InterPro" id="IPR051783">
    <property type="entry name" value="NAD(P)-dependent_oxidoreduct"/>
</dbReference>
<feature type="domain" description="NAD-dependent epimerase/dehydratase" evidence="1">
    <location>
        <begin position="5"/>
        <end position="234"/>
    </location>
</feature>
<dbReference type="Pfam" id="PF01370">
    <property type="entry name" value="Epimerase"/>
    <property type="match status" value="1"/>
</dbReference>
<dbReference type="GO" id="GO:0005737">
    <property type="term" value="C:cytoplasm"/>
    <property type="evidence" value="ECO:0007669"/>
    <property type="project" value="TreeGrafter"/>
</dbReference>
<proteinExistence type="predicted"/>
<dbReference type="InterPro" id="IPR036291">
    <property type="entry name" value="NAD(P)-bd_dom_sf"/>
</dbReference>
<dbReference type="OrthoDB" id="9798669at2"/>
<keyword evidence="3" id="KW-1185">Reference proteome</keyword>
<sequence length="329" mass="36501">MSKRVFVTGASGLLGRALMDCLLENGHEVVAMVRRPDSLDCYPNREWVDCVIGDMETVSSFADRLKSCDVVMHLAAFHREYLEGQGDASKLESVNVSGTMELIKAADAAGIERFVFVSSAGVMRRMGKPVNENAAFDLDTQNAYFASKVKAEKAIDAYLASHKSMPILIARPTMMLGPQDPGPTVAGQFIRNFMYEKNAVVLPGYAVIIDSRDVAKALVAMIERGSTGERFILGGPRYSFLELNERLEKICGVSMPSPRPPYLIAWLVMAIRGLLGMEVPLRHTEIRYMQRLIAPDNTKMIMKLDVTPRPIQETLTDTVDWFRSKSVSS</sequence>
<protein>
    <submittedName>
        <fullName evidence="2">Nucleoside-diphosphate-sugar epimerase</fullName>
    </submittedName>
</protein>
<evidence type="ECO:0000313" key="2">
    <source>
        <dbReference type="EMBL" id="SNZ21261.1"/>
    </source>
</evidence>
<dbReference type="InterPro" id="IPR001509">
    <property type="entry name" value="Epimerase_deHydtase"/>
</dbReference>
<dbReference type="PANTHER" id="PTHR48079">
    <property type="entry name" value="PROTEIN YEEZ"/>
    <property type="match status" value="1"/>
</dbReference>
<organism evidence="2 3">
    <name type="scientific">Cohaesibacter gelatinilyticus</name>
    <dbReference type="NCBI Taxonomy" id="372072"/>
    <lineage>
        <taxon>Bacteria</taxon>
        <taxon>Pseudomonadati</taxon>
        <taxon>Pseudomonadota</taxon>
        <taxon>Alphaproteobacteria</taxon>
        <taxon>Hyphomicrobiales</taxon>
        <taxon>Cohaesibacteraceae</taxon>
    </lineage>
</organism>
<evidence type="ECO:0000313" key="3">
    <source>
        <dbReference type="Proteomes" id="UP000219439"/>
    </source>
</evidence>
<name>A0A285PMZ3_9HYPH</name>